<name>A0A2B7X6E7_9EURO</name>
<dbReference type="PANTHER" id="PTHR31104">
    <property type="entry name" value="PEPTIDE-N4-(N-ACETYL-BETA-GLUCOSAMINYL)ASPARAGINE AMIDASE A PROTEIN"/>
    <property type="match status" value="1"/>
</dbReference>
<feature type="domain" description="Peptide N-acetyl-beta-D-glucosaminyl asparaginase amidase A N-terminal" evidence="2">
    <location>
        <begin position="96"/>
        <end position="413"/>
    </location>
</feature>
<feature type="region of interest" description="Disordered" evidence="1">
    <location>
        <begin position="1"/>
        <end position="31"/>
    </location>
</feature>
<dbReference type="Pfam" id="PF12222">
    <property type="entry name" value="PNGaseA"/>
    <property type="match status" value="1"/>
</dbReference>
<dbReference type="InterPro" id="IPR056948">
    <property type="entry name" value="PNGaseA_N"/>
</dbReference>
<proteinExistence type="predicted"/>
<organism evidence="3 4">
    <name type="scientific">Helicocarpus griseus UAMH5409</name>
    <dbReference type="NCBI Taxonomy" id="1447875"/>
    <lineage>
        <taxon>Eukaryota</taxon>
        <taxon>Fungi</taxon>
        <taxon>Dikarya</taxon>
        <taxon>Ascomycota</taxon>
        <taxon>Pezizomycotina</taxon>
        <taxon>Eurotiomycetes</taxon>
        <taxon>Eurotiomycetidae</taxon>
        <taxon>Onygenales</taxon>
        <taxon>Ajellomycetaceae</taxon>
        <taxon>Helicocarpus</taxon>
    </lineage>
</organism>
<dbReference type="OrthoDB" id="1612078at2759"/>
<protein>
    <recommendedName>
        <fullName evidence="2">Peptide N-acetyl-beta-D-glucosaminyl asparaginase amidase A N-terminal domain-containing protein</fullName>
    </recommendedName>
</protein>
<gene>
    <name evidence="3" type="ORF">AJ79_07097</name>
</gene>
<dbReference type="AlphaFoldDB" id="A0A2B7X6E7"/>
<dbReference type="Pfam" id="PF25156">
    <property type="entry name" value="PNGase_A_C"/>
    <property type="match status" value="1"/>
</dbReference>
<sequence>MAGEKPKAPIEKRVGHHTPEKSRSLQTPNRKDLDASRFHTSMLCVFAILLTFLCYCAVSPRAPSRALKTRIVKPNGSLLQVFQVYKPVTGGPTEGDPDGCNTELLLMKHEFGFSYGHPFAGNYVPPQCNFDTVIMNITVTSKGRQFDRLALMFLGDTEVFRTSTAEPTRNGIIWSYVKDMSIYKSLWAESQKLIFDLGNLIDDTYTGWFNVTVTARFSLVHHKITTADVILPISAQRSAVNSSSWFNLPDDNATISHLIPDRASRAVVSISACGQSTEEFWYNNVLTSDIYTFNETTGPLYGYSSFREIQLYIDGQLAGVVWPFPIIFTGGIAPGFWRPIVGIDAFDLREPEIDITPFLPFIADGDKHSFRLSVVGLGDVENGSAEISEQVGSYWVVTAKIFVYLDEFAANSTISQGKDSNPVVSTQFSTEISNSWRANPDTAVNETLLNSAKVSRTLSVISPFSKWTQSLSFSNLGHFTEQGAAQFTWQNIASTSESVALVDGKDIIVSRTASNYPLEMYSGYTSSSGGLNIKAKLSRGLQFTHQSERRYYSTYTLTAGPSEFDAMQFGGATYGSTKNGSWSTGDTTETFEEISGGNTLDVRVRAVNGTVIEGDKVPSKIGEFTVQDEPLARGSVREILGRGPGRSKP</sequence>
<comment type="caution">
    <text evidence="3">The sequence shown here is derived from an EMBL/GenBank/DDBJ whole genome shotgun (WGS) entry which is preliminary data.</text>
</comment>
<keyword evidence="4" id="KW-1185">Reference proteome</keyword>
<accession>A0A2B7X6E7</accession>
<dbReference type="InterPro" id="IPR021102">
    <property type="entry name" value="PNGase_A"/>
</dbReference>
<dbReference type="Proteomes" id="UP000223968">
    <property type="component" value="Unassembled WGS sequence"/>
</dbReference>
<evidence type="ECO:0000256" key="1">
    <source>
        <dbReference type="SAM" id="MobiDB-lite"/>
    </source>
</evidence>
<evidence type="ECO:0000259" key="2">
    <source>
        <dbReference type="Pfam" id="PF12222"/>
    </source>
</evidence>
<reference evidence="3 4" key="1">
    <citation type="submission" date="2017-10" db="EMBL/GenBank/DDBJ databases">
        <title>Comparative genomics in systemic dimorphic fungi from Ajellomycetaceae.</title>
        <authorList>
            <person name="Munoz J.F."/>
            <person name="Mcewen J.G."/>
            <person name="Clay O.K."/>
            <person name="Cuomo C.A."/>
        </authorList>
    </citation>
    <scope>NUCLEOTIDE SEQUENCE [LARGE SCALE GENOMIC DNA]</scope>
    <source>
        <strain evidence="3 4">UAMH5409</strain>
    </source>
</reference>
<evidence type="ECO:0000313" key="3">
    <source>
        <dbReference type="EMBL" id="PGH04440.1"/>
    </source>
</evidence>
<dbReference type="EMBL" id="PDNB01000136">
    <property type="protein sequence ID" value="PGH04440.1"/>
    <property type="molecule type" value="Genomic_DNA"/>
</dbReference>
<evidence type="ECO:0000313" key="4">
    <source>
        <dbReference type="Proteomes" id="UP000223968"/>
    </source>
</evidence>